<evidence type="ECO:0000313" key="2">
    <source>
        <dbReference type="EMBL" id="NSL88188.1"/>
    </source>
</evidence>
<evidence type="ECO:0000259" key="1">
    <source>
        <dbReference type="Pfam" id="PF22570"/>
    </source>
</evidence>
<dbReference type="Proteomes" id="UP000281028">
    <property type="component" value="Unassembled WGS sequence"/>
</dbReference>
<reference evidence="2" key="1">
    <citation type="submission" date="2020-05" db="EMBL/GenBank/DDBJ databases">
        <title>Chitinophaga laudate sp. nov., isolated from a tropical peat swamp.</title>
        <authorList>
            <person name="Goh C.B.S."/>
            <person name="Lee M.S."/>
            <person name="Parimannan S."/>
            <person name="Pasbakhsh P."/>
            <person name="Yule C.M."/>
            <person name="Rajandas H."/>
            <person name="Loke S."/>
            <person name="Croft L."/>
            <person name="Tan J.B.L."/>
        </authorList>
    </citation>
    <scope>NUCLEOTIDE SEQUENCE</scope>
    <source>
        <strain evidence="2">Mgbs1</strain>
    </source>
</reference>
<keyword evidence="3" id="KW-1185">Reference proteome</keyword>
<accession>A0A3S1JCY8</accession>
<name>A0A3S1JCY8_9BACT</name>
<dbReference type="OrthoDB" id="129627at2"/>
<organism evidence="2 3">
    <name type="scientific">Chitinophaga solisilvae</name>
    <dbReference type="NCBI Taxonomy" id="1233460"/>
    <lineage>
        <taxon>Bacteria</taxon>
        <taxon>Pseudomonadati</taxon>
        <taxon>Bacteroidota</taxon>
        <taxon>Chitinophagia</taxon>
        <taxon>Chitinophagales</taxon>
        <taxon>Chitinophagaceae</taxon>
        <taxon>Chitinophaga</taxon>
    </lineage>
</organism>
<protein>
    <recommendedName>
        <fullName evidence="1">LiaF transmembrane domain-containing protein</fullName>
    </recommendedName>
</protein>
<dbReference type="PANTHER" id="PTHR40763">
    <property type="entry name" value="MEMBRANE PROTEIN-RELATED"/>
    <property type="match status" value="1"/>
</dbReference>
<dbReference type="AlphaFoldDB" id="A0A3S1JCY8"/>
<dbReference type="Pfam" id="PF22570">
    <property type="entry name" value="LiaF-TM"/>
    <property type="match status" value="1"/>
</dbReference>
<dbReference type="PANTHER" id="PTHR40763:SF5">
    <property type="entry name" value="MEMBRANE PROTEIN"/>
    <property type="match status" value="1"/>
</dbReference>
<evidence type="ECO:0000313" key="3">
    <source>
        <dbReference type="Proteomes" id="UP000281028"/>
    </source>
</evidence>
<comment type="caution">
    <text evidence="2">The sequence shown here is derived from an EMBL/GenBank/DDBJ whole genome shotgun (WGS) entry which is preliminary data.</text>
</comment>
<sequence>MRNEDIIESKKRSRATGGIILIVVGVVLLLKRLDLDLPDWLFSWQMILIAIGVLMGFKHDFKGGAWLIMISIGGIFLAGEVLNWPYNTARFIWPVVLIVVGIGVITHRQFDRHNIDKIKESYKEKYKEMYAEQYAGSAESHYQSERHSATGDDTINLTALFSGVDKTITSRNFQGGHVSAIFGGSDLNFMQADINGTVVLDVTTIFGGCEIIVPSNWTVKVDITPIMGGVEDKRPMSLLSSANKDKVLLVKGSCIFGGVEIKSYA</sequence>
<gene>
    <name evidence="2" type="ORF">ECE50_015200</name>
</gene>
<feature type="domain" description="LiaF transmembrane" evidence="1">
    <location>
        <begin position="17"/>
        <end position="110"/>
    </location>
</feature>
<dbReference type="InterPro" id="IPR054331">
    <property type="entry name" value="LiaF_TM"/>
</dbReference>
<dbReference type="EMBL" id="RIAR02000001">
    <property type="protein sequence ID" value="NSL88188.1"/>
    <property type="molecule type" value="Genomic_DNA"/>
</dbReference>
<proteinExistence type="predicted"/>